<feature type="transmembrane region" description="Helical" evidence="1">
    <location>
        <begin position="51"/>
        <end position="76"/>
    </location>
</feature>
<feature type="transmembrane region" description="Helical" evidence="1">
    <location>
        <begin position="255"/>
        <end position="278"/>
    </location>
</feature>
<dbReference type="Proteomes" id="UP000189796">
    <property type="component" value="Chromosome I"/>
</dbReference>
<name>A0A1M5IET7_9BRAD</name>
<keyword evidence="1" id="KW-1133">Transmembrane helix</keyword>
<dbReference type="AlphaFoldDB" id="A0A1M5IET7"/>
<proteinExistence type="predicted"/>
<feature type="transmembrane region" description="Helical" evidence="1">
    <location>
        <begin position="96"/>
        <end position="117"/>
    </location>
</feature>
<keyword evidence="1" id="KW-0812">Transmembrane</keyword>
<reference evidence="2 3" key="1">
    <citation type="submission" date="2016-11" db="EMBL/GenBank/DDBJ databases">
        <authorList>
            <person name="Jaros S."/>
            <person name="Januszkiewicz K."/>
            <person name="Wedrychowicz H."/>
        </authorList>
    </citation>
    <scope>NUCLEOTIDE SEQUENCE [LARGE SCALE GENOMIC DNA]</scope>
    <source>
        <strain evidence="2 3">GAS138</strain>
    </source>
</reference>
<keyword evidence="1" id="KW-0472">Membrane</keyword>
<dbReference type="EMBL" id="LT670817">
    <property type="protein sequence ID" value="SHG26858.1"/>
    <property type="molecule type" value="Genomic_DNA"/>
</dbReference>
<feature type="transmembrane region" description="Helical" evidence="1">
    <location>
        <begin position="188"/>
        <end position="209"/>
    </location>
</feature>
<gene>
    <name evidence="2" type="ORF">SAMN05443248_0950</name>
</gene>
<evidence type="ECO:0000256" key="1">
    <source>
        <dbReference type="SAM" id="Phobius"/>
    </source>
</evidence>
<organism evidence="2 3">
    <name type="scientific">Bradyrhizobium erythrophlei</name>
    <dbReference type="NCBI Taxonomy" id="1437360"/>
    <lineage>
        <taxon>Bacteria</taxon>
        <taxon>Pseudomonadati</taxon>
        <taxon>Pseudomonadota</taxon>
        <taxon>Alphaproteobacteria</taxon>
        <taxon>Hyphomicrobiales</taxon>
        <taxon>Nitrobacteraceae</taxon>
        <taxon>Bradyrhizobium</taxon>
    </lineage>
</organism>
<feature type="transmembrane region" description="Helical" evidence="1">
    <location>
        <begin position="163"/>
        <end position="181"/>
    </location>
</feature>
<evidence type="ECO:0000313" key="2">
    <source>
        <dbReference type="EMBL" id="SHG26858.1"/>
    </source>
</evidence>
<protein>
    <submittedName>
        <fullName evidence="2">Uncharacterized protein</fullName>
    </submittedName>
</protein>
<accession>A0A1M5IET7</accession>
<feature type="transmembrane region" description="Helical" evidence="1">
    <location>
        <begin position="20"/>
        <end position="39"/>
    </location>
</feature>
<sequence>MSMEWRVRSSSLGWSNPLAWWWSLLTLVSGANIAVWFLLYRQLHEQPTGSLGSMSGIGLMLLLCAAYVFGCAFRSVLPRADVQRICLFDTWLSSVVVGRSVATVAEICFAAQWAMILHQLGTMTAADTTLNAAWVILPLILIAECLSWHAVLTTNYLGNAIENSLWAVAFFVVGIGLCRLLPEFDGPVRVVLAITITGIAAYLAFLMTVDVPMYLGRWRAGLADGSKLLTPLEGLRDVSTRWVVTHDLAEWKDEIVWMSLYFSAAVWASLALCVFYSFDDHLPRYRTEATVASWSPDALAVIGQQPR</sequence>
<evidence type="ECO:0000313" key="3">
    <source>
        <dbReference type="Proteomes" id="UP000189796"/>
    </source>
</evidence>
<feature type="transmembrane region" description="Helical" evidence="1">
    <location>
        <begin position="129"/>
        <end position="151"/>
    </location>
</feature>